<protein>
    <submittedName>
        <fullName evidence="10">Uncharacterized protein</fullName>
    </submittedName>
</protein>
<evidence type="ECO:0000256" key="1">
    <source>
        <dbReference type="ARBA" id="ARBA00004123"/>
    </source>
</evidence>
<dbReference type="KEGG" id="hvg:123439485"/>
<keyword evidence="6" id="KW-0539">Nucleus</keyword>
<dbReference type="SMART" id="SM00717">
    <property type="entry name" value="SANT"/>
    <property type="match status" value="2"/>
</dbReference>
<dbReference type="CDD" id="cd00167">
    <property type="entry name" value="SANT"/>
    <property type="match status" value="2"/>
</dbReference>
<dbReference type="PROSITE" id="PS51294">
    <property type="entry name" value="HTH_MYB"/>
    <property type="match status" value="2"/>
</dbReference>
<evidence type="ECO:0000256" key="2">
    <source>
        <dbReference type="ARBA" id="ARBA00022737"/>
    </source>
</evidence>
<dbReference type="SMR" id="A0A8I7B980"/>
<dbReference type="PANTHER" id="PTHR48000">
    <property type="entry name" value="OS09G0431300 PROTEIN"/>
    <property type="match status" value="1"/>
</dbReference>
<dbReference type="InterPro" id="IPR017930">
    <property type="entry name" value="Myb_dom"/>
</dbReference>
<dbReference type="FunFam" id="1.10.10.60:FF:000015">
    <property type="entry name" value="Transcription factor RAX3"/>
    <property type="match status" value="1"/>
</dbReference>
<reference evidence="11" key="1">
    <citation type="journal article" date="2012" name="Nature">
        <title>A physical, genetic and functional sequence assembly of the barley genome.</title>
        <authorList>
            <consortium name="The International Barley Genome Sequencing Consortium"/>
            <person name="Mayer K.F."/>
            <person name="Waugh R."/>
            <person name="Brown J.W."/>
            <person name="Schulman A."/>
            <person name="Langridge P."/>
            <person name="Platzer M."/>
            <person name="Fincher G.B."/>
            <person name="Muehlbauer G.J."/>
            <person name="Sato K."/>
            <person name="Close T.J."/>
            <person name="Wise R.P."/>
            <person name="Stein N."/>
        </authorList>
    </citation>
    <scope>NUCLEOTIDE SEQUENCE [LARGE SCALE GENOMIC DNA]</scope>
    <source>
        <strain evidence="11">cv. Morex</strain>
    </source>
</reference>
<dbReference type="Gramene" id="HORVU.MOREX.r2.3HG0196470.1">
    <property type="protein sequence ID" value="HORVU.MOREX.r2.3HG0196470.1"/>
    <property type="gene ID" value="HORVU.MOREX.r2.3HG0196470"/>
</dbReference>
<dbReference type="Gramene" id="HORVU.MOREX.r3.3HG0236690.1">
    <property type="protein sequence ID" value="HORVU.MOREX.r3.3HG0236690.1"/>
    <property type="gene ID" value="HORVU.MOREX.r3.3HG0236690"/>
</dbReference>
<feature type="region of interest" description="Disordered" evidence="7">
    <location>
        <begin position="124"/>
        <end position="143"/>
    </location>
</feature>
<dbReference type="GO" id="GO:0005634">
    <property type="term" value="C:nucleus"/>
    <property type="evidence" value="ECO:0000318"/>
    <property type="project" value="GO_Central"/>
</dbReference>
<organism evidence="10 11">
    <name type="scientific">Hordeum vulgare subsp. vulgare</name>
    <name type="common">Domesticated barley</name>
    <dbReference type="NCBI Taxonomy" id="112509"/>
    <lineage>
        <taxon>Eukaryota</taxon>
        <taxon>Viridiplantae</taxon>
        <taxon>Streptophyta</taxon>
        <taxon>Embryophyta</taxon>
        <taxon>Tracheophyta</taxon>
        <taxon>Spermatophyta</taxon>
        <taxon>Magnoliopsida</taxon>
        <taxon>Liliopsida</taxon>
        <taxon>Poales</taxon>
        <taxon>Poaceae</taxon>
        <taxon>BOP clade</taxon>
        <taxon>Pooideae</taxon>
        <taxon>Triticodae</taxon>
        <taxon>Triticeae</taxon>
        <taxon>Hordeinae</taxon>
        <taxon>Hordeum</taxon>
    </lineage>
</organism>
<dbReference type="RefSeq" id="XP_044972130.1">
    <property type="nucleotide sequence ID" value="XM_045116195.1"/>
</dbReference>
<dbReference type="Gene3D" id="1.10.10.60">
    <property type="entry name" value="Homeodomain-like"/>
    <property type="match status" value="2"/>
</dbReference>
<evidence type="ECO:0000256" key="5">
    <source>
        <dbReference type="ARBA" id="ARBA00023163"/>
    </source>
</evidence>
<dbReference type="Proteomes" id="UP000011116">
    <property type="component" value="Chromosome 3H"/>
</dbReference>
<dbReference type="FunFam" id="1.10.10.60:FF:000475">
    <property type="entry name" value="Transcription factor MYB36"/>
    <property type="match status" value="1"/>
</dbReference>
<feature type="domain" description="HTH myb-type" evidence="9">
    <location>
        <begin position="9"/>
        <end position="62"/>
    </location>
</feature>
<dbReference type="EnsemblPlants" id="HORVU.MOREX.r3.3HG0236690.1">
    <property type="protein sequence ID" value="HORVU.MOREX.r3.3HG0236690.1"/>
    <property type="gene ID" value="HORVU.MOREX.r3.3HG0236690"/>
</dbReference>
<gene>
    <name evidence="10" type="primary">LOC123439485</name>
</gene>
<dbReference type="GO" id="GO:0006355">
    <property type="term" value="P:regulation of DNA-templated transcription"/>
    <property type="evidence" value="ECO:0000318"/>
    <property type="project" value="GO_Central"/>
</dbReference>
<dbReference type="PROSITE" id="PS50090">
    <property type="entry name" value="MYB_LIKE"/>
    <property type="match status" value="2"/>
</dbReference>
<evidence type="ECO:0000256" key="3">
    <source>
        <dbReference type="ARBA" id="ARBA00023015"/>
    </source>
</evidence>
<reference evidence="10" key="3">
    <citation type="submission" date="2022-01" db="UniProtKB">
        <authorList>
            <consortium name="EnsemblPlants"/>
        </authorList>
    </citation>
    <scope>IDENTIFICATION</scope>
    <source>
        <strain evidence="10">subsp. vulgare</strain>
    </source>
</reference>
<dbReference type="AlphaFoldDB" id="A0A8I7B980"/>
<reference evidence="10" key="2">
    <citation type="submission" date="2020-10" db="EMBL/GenBank/DDBJ databases">
        <authorList>
            <person name="Scholz U."/>
            <person name="Mascher M."/>
            <person name="Fiebig A."/>
        </authorList>
    </citation>
    <scope>NUCLEOTIDE SEQUENCE [LARGE SCALE GENOMIC DNA]</scope>
    <source>
        <strain evidence="10">cv. Morex</strain>
    </source>
</reference>
<comment type="subcellular location">
    <subcellularLocation>
        <location evidence="1">Nucleus</location>
    </subcellularLocation>
</comment>
<dbReference type="GO" id="GO:0003677">
    <property type="term" value="F:DNA binding"/>
    <property type="evidence" value="ECO:0007669"/>
    <property type="project" value="UniProtKB-KW"/>
</dbReference>
<accession>A0A8I7B980</accession>
<dbReference type="GO" id="GO:0003700">
    <property type="term" value="F:DNA-binding transcription factor activity"/>
    <property type="evidence" value="ECO:0000318"/>
    <property type="project" value="GO_Central"/>
</dbReference>
<evidence type="ECO:0000313" key="10">
    <source>
        <dbReference type="EnsemblPlants" id="HORVU.MOREX.r3.3HG0236690.1"/>
    </source>
</evidence>
<evidence type="ECO:0000256" key="7">
    <source>
        <dbReference type="SAM" id="MobiDB-lite"/>
    </source>
</evidence>
<dbReference type="SUPFAM" id="SSF46689">
    <property type="entry name" value="Homeodomain-like"/>
    <property type="match status" value="1"/>
</dbReference>
<dbReference type="PANTHER" id="PTHR48000:SF5">
    <property type="entry name" value="OS01G0191900 PROTEIN"/>
    <property type="match status" value="1"/>
</dbReference>
<dbReference type="InterPro" id="IPR001005">
    <property type="entry name" value="SANT/Myb"/>
</dbReference>
<evidence type="ECO:0000256" key="4">
    <source>
        <dbReference type="ARBA" id="ARBA00023125"/>
    </source>
</evidence>
<keyword evidence="2" id="KW-0677">Repeat</keyword>
<dbReference type="GeneID" id="123439485"/>
<evidence type="ECO:0000259" key="8">
    <source>
        <dbReference type="PROSITE" id="PS50090"/>
    </source>
</evidence>
<dbReference type="OrthoDB" id="2143914at2759"/>
<evidence type="ECO:0000259" key="9">
    <source>
        <dbReference type="PROSITE" id="PS51294"/>
    </source>
</evidence>
<keyword evidence="3" id="KW-0805">Transcription regulation</keyword>
<proteinExistence type="predicted"/>
<evidence type="ECO:0000256" key="6">
    <source>
        <dbReference type="ARBA" id="ARBA00023242"/>
    </source>
</evidence>
<feature type="domain" description="Myb-like" evidence="8">
    <location>
        <begin position="63"/>
        <end position="113"/>
    </location>
</feature>
<dbReference type="InterPro" id="IPR009057">
    <property type="entry name" value="Homeodomain-like_sf"/>
</dbReference>
<feature type="domain" description="Myb-like" evidence="8">
    <location>
        <begin position="9"/>
        <end position="62"/>
    </location>
</feature>
<name>A0A8I7B980_HORVV</name>
<feature type="domain" description="HTH myb-type" evidence="9">
    <location>
        <begin position="63"/>
        <end position="117"/>
    </location>
</feature>
<keyword evidence="11" id="KW-1185">Reference proteome</keyword>
<evidence type="ECO:0000313" key="11">
    <source>
        <dbReference type="Proteomes" id="UP000011116"/>
    </source>
</evidence>
<keyword evidence="4" id="KW-0238">DNA-binding</keyword>
<sequence length="269" mass="28567">MGRAPCCDRAAVNRGPWSPEEDDALRDYMQRHGNTGSWITLPAKAGLKRCGKSCRLRWLNYLRPDIRHGGFTDEEDAIIYSLYSQLGSKWSLIASQLERRTDNDVKNHWNTKLKKRLVAAAAAFPAAPSSRRPPSFTPAAAHAHAHPSPLLPLPAPTVKAETYTYDDFLAPTAGLHDPFAADGSSSASAAVQDPFATEGSSSASAAVQDAFVGEGSTSASAASSGSNWSAVDNAGGFFVDFCAAGADLAVADQFLGGFYYPLDPTLSLV</sequence>
<dbReference type="Pfam" id="PF00249">
    <property type="entry name" value="Myb_DNA-binding"/>
    <property type="match status" value="2"/>
</dbReference>
<dbReference type="OMA" id="RDYMQLH"/>
<keyword evidence="5" id="KW-0804">Transcription</keyword>